<dbReference type="Gene3D" id="3.40.50.720">
    <property type="entry name" value="NAD(P)-binding Rossmann-like Domain"/>
    <property type="match status" value="1"/>
</dbReference>
<organism evidence="5 6">
    <name type="scientific">Metarhizium anisopliae (strain ARSEF 549)</name>
    <dbReference type="NCBI Taxonomy" id="3151832"/>
    <lineage>
        <taxon>Eukaryota</taxon>
        <taxon>Fungi</taxon>
        <taxon>Dikarya</taxon>
        <taxon>Ascomycota</taxon>
        <taxon>Pezizomycotina</taxon>
        <taxon>Sordariomycetes</taxon>
        <taxon>Hypocreomycetidae</taxon>
        <taxon>Hypocreales</taxon>
        <taxon>Clavicipitaceae</taxon>
        <taxon>Metarhizium</taxon>
    </lineage>
</organism>
<keyword evidence="6" id="KW-1185">Reference proteome</keyword>
<feature type="domain" description="NmrA-like" evidence="4">
    <location>
        <begin position="3"/>
        <end position="302"/>
    </location>
</feature>
<dbReference type="CDD" id="cd05251">
    <property type="entry name" value="NmrA_like_SDR_a"/>
    <property type="match status" value="1"/>
</dbReference>
<evidence type="ECO:0000313" key="5">
    <source>
        <dbReference type="EMBL" id="KID64665.1"/>
    </source>
</evidence>
<dbReference type="GO" id="GO:0016491">
    <property type="term" value="F:oxidoreductase activity"/>
    <property type="evidence" value="ECO:0007669"/>
    <property type="project" value="UniProtKB-KW"/>
</dbReference>
<dbReference type="InterPro" id="IPR036291">
    <property type="entry name" value="NAD(P)-bd_dom_sf"/>
</dbReference>
<evidence type="ECO:0000313" key="6">
    <source>
        <dbReference type="Proteomes" id="UP000031186"/>
    </source>
</evidence>
<evidence type="ECO:0000256" key="1">
    <source>
        <dbReference type="ARBA" id="ARBA00006328"/>
    </source>
</evidence>
<dbReference type="PANTHER" id="PTHR42748">
    <property type="entry name" value="NITROGEN METABOLITE REPRESSION PROTEIN NMRA FAMILY MEMBER"/>
    <property type="match status" value="1"/>
</dbReference>
<comment type="similarity">
    <text evidence="1">Belongs to the NmrA-type oxidoreductase family.</text>
</comment>
<comment type="caution">
    <text evidence="5">The sequence shown here is derived from an EMBL/GenBank/DDBJ whole genome shotgun (WGS) entry which is preliminary data.</text>
</comment>
<reference evidence="5 6" key="1">
    <citation type="journal article" date="2014" name="Proc. Natl. Acad. Sci. U.S.A.">
        <title>Trajectory and genomic determinants of fungal-pathogen speciation and host adaptation.</title>
        <authorList>
            <person name="Hu X."/>
            <person name="Xiao G."/>
            <person name="Zheng P."/>
            <person name="Shang Y."/>
            <person name="Su Y."/>
            <person name="Zhang X."/>
            <person name="Liu X."/>
            <person name="Zhan S."/>
            <person name="St Leger R.J."/>
            <person name="Wang C."/>
        </authorList>
    </citation>
    <scope>NUCLEOTIDE SEQUENCE [LARGE SCALE GENOMIC DNA]</scope>
    <source>
        <strain evidence="5 6">ARSEF 549</strain>
    </source>
</reference>
<dbReference type="EMBL" id="AZNF01000008">
    <property type="protein sequence ID" value="KID64665.1"/>
    <property type="molecule type" value="Genomic_DNA"/>
</dbReference>
<dbReference type="Pfam" id="PF05368">
    <property type="entry name" value="NmrA"/>
    <property type="match status" value="1"/>
</dbReference>
<dbReference type="Gene3D" id="3.90.25.10">
    <property type="entry name" value="UDP-galactose 4-epimerase, domain 1"/>
    <property type="match status" value="1"/>
</dbReference>
<protein>
    <submittedName>
        <fullName evidence="5">NAD(P)-binding domain protein</fullName>
    </submittedName>
</protein>
<dbReference type="SUPFAM" id="SSF51735">
    <property type="entry name" value="NAD(P)-binding Rossmann-fold domains"/>
    <property type="match status" value="1"/>
</dbReference>
<dbReference type="HOGENOM" id="CLU_007383_8_1_1"/>
<name>A0A0B4ERR5_METAF</name>
<dbReference type="GO" id="GO:0005634">
    <property type="term" value="C:nucleus"/>
    <property type="evidence" value="ECO:0007669"/>
    <property type="project" value="TreeGrafter"/>
</dbReference>
<feature type="non-terminal residue" evidence="5">
    <location>
        <position position="1"/>
    </location>
</feature>
<dbReference type="InterPro" id="IPR051164">
    <property type="entry name" value="NmrA-like_oxidored"/>
</dbReference>
<accession>A0A0B4ERR5</accession>
<sequence length="321" mass="35451">MGKLFVIFGATGQQGGALIDFIQSHAEFSKQFRLRAVTRDTSKPSSEALKKKGVEVVQANLDDPSTLDAAVKGAYAIFAVTDFWATGSAEAEIVQGKAVADAGLAAGTHLYIWSSLPHVTKMTAGEVTNVHHFDSKAEVELYVRDLSFPSCVFFTPGSYMQNVWNTMLPQMKLDSDGQVIYPFAWPPEMPVPLIDITDTGKYLAPVLRDPAKYHGQRITAATAYYSAQSIVDTWTKVSGKPVRLLKEEEVDGFAQSELQKGFMRPSLLQSKYLYFGLKGPEDLKWTHAQLDRNDPLTTWEEFLVRGGPWFTNLSGEEGVGN</sequence>
<proteinExistence type="inferred from homology"/>
<evidence type="ECO:0000256" key="3">
    <source>
        <dbReference type="ARBA" id="ARBA00023002"/>
    </source>
</evidence>
<dbReference type="InterPro" id="IPR008030">
    <property type="entry name" value="NmrA-like"/>
</dbReference>
<keyword evidence="3" id="KW-0560">Oxidoreductase</keyword>
<dbReference type="VEuPathDB" id="FungiDB:MAN_06839"/>
<gene>
    <name evidence="5" type="ORF">MAN_06839</name>
</gene>
<dbReference type="Proteomes" id="UP000031186">
    <property type="component" value="Unassembled WGS sequence"/>
</dbReference>
<evidence type="ECO:0000259" key="4">
    <source>
        <dbReference type="Pfam" id="PF05368"/>
    </source>
</evidence>
<dbReference type="AlphaFoldDB" id="A0A0B4ERR5"/>
<keyword evidence="2" id="KW-0521">NADP</keyword>
<evidence type="ECO:0000256" key="2">
    <source>
        <dbReference type="ARBA" id="ARBA00022857"/>
    </source>
</evidence>
<dbReference type="PANTHER" id="PTHR42748:SF30">
    <property type="entry name" value="NMRA-LIKE DOMAIN-CONTAINING PROTEIN"/>
    <property type="match status" value="1"/>
</dbReference>